<dbReference type="GO" id="GO:0005829">
    <property type="term" value="C:cytosol"/>
    <property type="evidence" value="ECO:0007669"/>
    <property type="project" value="TreeGrafter"/>
</dbReference>
<dbReference type="OrthoDB" id="9797172at2"/>
<feature type="domain" description="HTH cro/C1-type" evidence="2">
    <location>
        <begin position="12"/>
        <end position="66"/>
    </location>
</feature>
<dbReference type="CDD" id="cd00093">
    <property type="entry name" value="HTH_XRE"/>
    <property type="match status" value="1"/>
</dbReference>
<organism evidence="3 4">
    <name type="scientific">Oleomonas cavernae</name>
    <dbReference type="NCBI Taxonomy" id="2320859"/>
    <lineage>
        <taxon>Bacteria</taxon>
        <taxon>Pseudomonadati</taxon>
        <taxon>Pseudomonadota</taxon>
        <taxon>Alphaproteobacteria</taxon>
        <taxon>Acetobacterales</taxon>
        <taxon>Acetobacteraceae</taxon>
        <taxon>Oleomonas</taxon>
    </lineage>
</organism>
<evidence type="ECO:0000313" key="4">
    <source>
        <dbReference type="Proteomes" id="UP000284605"/>
    </source>
</evidence>
<gene>
    <name evidence="3" type="ORF">D3874_26305</name>
</gene>
<dbReference type="PANTHER" id="PTHR46797:SF1">
    <property type="entry name" value="METHYLPHOSPHONATE SYNTHASE"/>
    <property type="match status" value="1"/>
</dbReference>
<proteinExistence type="predicted"/>
<reference evidence="3 4" key="1">
    <citation type="submission" date="2018-09" db="EMBL/GenBank/DDBJ databases">
        <authorList>
            <person name="Zhu H."/>
        </authorList>
    </citation>
    <scope>NUCLEOTIDE SEQUENCE [LARGE SCALE GENOMIC DNA]</scope>
    <source>
        <strain evidence="3 4">K1W22B-8</strain>
    </source>
</reference>
<dbReference type="AlphaFoldDB" id="A0A418VUJ8"/>
<evidence type="ECO:0000259" key="2">
    <source>
        <dbReference type="PROSITE" id="PS50943"/>
    </source>
</evidence>
<keyword evidence="1" id="KW-0238">DNA-binding</keyword>
<dbReference type="Proteomes" id="UP000284605">
    <property type="component" value="Unassembled WGS sequence"/>
</dbReference>
<protein>
    <submittedName>
        <fullName evidence="3">XRE family transcriptional regulator</fullName>
    </submittedName>
</protein>
<sequence>MSPMDIQIGRRIRERRWLLGLSQEKLARRVGLKFQQVQKYETAGSKVSASRLLLIARALEVSVSYFYEGDAAAQGTDTAMSREAAEFAHYFMRLPEAQRVRLSELVRAMVAMDAAPAPAVAREKAQPAQAQHTIAA</sequence>
<comment type="caution">
    <text evidence="3">The sequence shown here is derived from an EMBL/GenBank/DDBJ whole genome shotgun (WGS) entry which is preliminary data.</text>
</comment>
<dbReference type="Gene3D" id="1.10.260.40">
    <property type="entry name" value="lambda repressor-like DNA-binding domains"/>
    <property type="match status" value="1"/>
</dbReference>
<dbReference type="InterPro" id="IPR010982">
    <property type="entry name" value="Lambda_DNA-bd_dom_sf"/>
</dbReference>
<dbReference type="PANTHER" id="PTHR46797">
    <property type="entry name" value="HTH-TYPE TRANSCRIPTIONAL REGULATOR"/>
    <property type="match status" value="1"/>
</dbReference>
<dbReference type="Pfam" id="PF01381">
    <property type="entry name" value="HTH_3"/>
    <property type="match status" value="1"/>
</dbReference>
<dbReference type="GO" id="GO:0003700">
    <property type="term" value="F:DNA-binding transcription factor activity"/>
    <property type="evidence" value="ECO:0007669"/>
    <property type="project" value="TreeGrafter"/>
</dbReference>
<dbReference type="SUPFAM" id="SSF47413">
    <property type="entry name" value="lambda repressor-like DNA-binding domains"/>
    <property type="match status" value="1"/>
</dbReference>
<name>A0A418VUJ8_9PROT</name>
<evidence type="ECO:0000256" key="1">
    <source>
        <dbReference type="ARBA" id="ARBA00023125"/>
    </source>
</evidence>
<evidence type="ECO:0000313" key="3">
    <source>
        <dbReference type="EMBL" id="RJF80838.1"/>
    </source>
</evidence>
<dbReference type="PROSITE" id="PS50943">
    <property type="entry name" value="HTH_CROC1"/>
    <property type="match status" value="1"/>
</dbReference>
<dbReference type="InterPro" id="IPR050807">
    <property type="entry name" value="TransReg_Diox_bact_type"/>
</dbReference>
<dbReference type="EMBL" id="QYUK01000016">
    <property type="protein sequence ID" value="RJF80838.1"/>
    <property type="molecule type" value="Genomic_DNA"/>
</dbReference>
<dbReference type="SMART" id="SM00530">
    <property type="entry name" value="HTH_XRE"/>
    <property type="match status" value="1"/>
</dbReference>
<accession>A0A418VUJ8</accession>
<keyword evidence="4" id="KW-1185">Reference proteome</keyword>
<dbReference type="InterPro" id="IPR001387">
    <property type="entry name" value="Cro/C1-type_HTH"/>
</dbReference>
<dbReference type="GO" id="GO:0003677">
    <property type="term" value="F:DNA binding"/>
    <property type="evidence" value="ECO:0007669"/>
    <property type="project" value="UniProtKB-KW"/>
</dbReference>